<proteinExistence type="predicted"/>
<dbReference type="NCBIfam" id="NF041681">
    <property type="entry name" value="HGxxPAAW"/>
    <property type="match status" value="1"/>
</dbReference>
<dbReference type="EMBL" id="FUWS01000001">
    <property type="protein sequence ID" value="SJZ45223.1"/>
    <property type="molecule type" value="Genomic_DNA"/>
</dbReference>
<evidence type="ECO:0000256" key="1">
    <source>
        <dbReference type="SAM" id="MobiDB-lite"/>
    </source>
</evidence>
<dbReference type="STRING" id="1122192.SAMN02745673_00515"/>
<dbReference type="OrthoDB" id="3431983at2"/>
<name>A0A1T4KS69_9ACTN</name>
<feature type="transmembrane region" description="Helical" evidence="2">
    <location>
        <begin position="39"/>
        <end position="60"/>
    </location>
</feature>
<keyword evidence="2" id="KW-1133">Transmembrane helix</keyword>
<keyword evidence="2" id="KW-0812">Transmembrane</keyword>
<protein>
    <submittedName>
        <fullName evidence="3">Uncharacterized protein</fullName>
    </submittedName>
</protein>
<evidence type="ECO:0000313" key="3">
    <source>
        <dbReference type="EMBL" id="SJZ45223.1"/>
    </source>
</evidence>
<feature type="compositionally biased region" description="Basic and acidic residues" evidence="1">
    <location>
        <begin position="110"/>
        <end position="119"/>
    </location>
</feature>
<dbReference type="RefSeq" id="WP_078759899.1">
    <property type="nucleotide sequence ID" value="NZ_FUWS01000001.1"/>
</dbReference>
<evidence type="ECO:0000313" key="4">
    <source>
        <dbReference type="Proteomes" id="UP000190637"/>
    </source>
</evidence>
<sequence>MADEHHDDHGNTLSAWFLTLSWIVLWSVAAVFIVLGSSLITWTAIALVGSIVCAVIAGGMKKAGLGRKTPRPVPMTREEWERLQTPAEKVVEKAEKVVEKAAEAVTGSGEGKETGKDDAPVAATSK</sequence>
<accession>A0A1T4KS69</accession>
<gene>
    <name evidence="3" type="ORF">SAMN02745673_00515</name>
</gene>
<evidence type="ECO:0000256" key="2">
    <source>
        <dbReference type="SAM" id="Phobius"/>
    </source>
</evidence>
<organism evidence="3 4">
    <name type="scientific">Marinactinospora thermotolerans DSM 45154</name>
    <dbReference type="NCBI Taxonomy" id="1122192"/>
    <lineage>
        <taxon>Bacteria</taxon>
        <taxon>Bacillati</taxon>
        <taxon>Actinomycetota</taxon>
        <taxon>Actinomycetes</taxon>
        <taxon>Streptosporangiales</taxon>
        <taxon>Nocardiopsidaceae</taxon>
        <taxon>Marinactinospora</taxon>
    </lineage>
</organism>
<feature type="transmembrane region" description="Helical" evidence="2">
    <location>
        <begin position="12"/>
        <end position="33"/>
    </location>
</feature>
<keyword evidence="4" id="KW-1185">Reference proteome</keyword>
<keyword evidence="2" id="KW-0472">Membrane</keyword>
<feature type="region of interest" description="Disordered" evidence="1">
    <location>
        <begin position="102"/>
        <end position="126"/>
    </location>
</feature>
<reference evidence="3 4" key="1">
    <citation type="submission" date="2017-02" db="EMBL/GenBank/DDBJ databases">
        <authorList>
            <person name="Peterson S.W."/>
        </authorList>
    </citation>
    <scope>NUCLEOTIDE SEQUENCE [LARGE SCALE GENOMIC DNA]</scope>
    <source>
        <strain evidence="3 4">DSM 45154</strain>
    </source>
</reference>
<dbReference type="Proteomes" id="UP000190637">
    <property type="component" value="Unassembled WGS sequence"/>
</dbReference>
<dbReference type="AlphaFoldDB" id="A0A1T4KS69"/>